<dbReference type="Gene3D" id="3.40.50.300">
    <property type="entry name" value="P-loop containing nucleotide triphosphate hydrolases"/>
    <property type="match status" value="1"/>
</dbReference>
<name>A0A368KRQ5_9BACT</name>
<dbReference type="Pfam" id="PF13604">
    <property type="entry name" value="AAA_30"/>
    <property type="match status" value="1"/>
</dbReference>
<dbReference type="SUPFAM" id="SSF52540">
    <property type="entry name" value="P-loop containing nucleoside triphosphate hydrolases"/>
    <property type="match status" value="2"/>
</dbReference>
<evidence type="ECO:0000313" key="4">
    <source>
        <dbReference type="Proteomes" id="UP000253562"/>
    </source>
</evidence>
<evidence type="ECO:0000313" key="3">
    <source>
        <dbReference type="EMBL" id="RCS46481.1"/>
    </source>
</evidence>
<accession>A0A368KRQ5</accession>
<sequence length="902" mass="100247">MPMRVTHSKSSADAKAYYAFSDYYDSGPNQLKGAWFGKGAALLGLAGEVDKDHFDRPVDNRYPFEDFRLTQRQRADRRVGTDITLSAPKSVSLLWGVTQDDRILEAVQSAAHETFSDLEKDALTRVNHSRGVLTWEKTGNIVGASWLHTTARPVDGHPDPQLHVHGFVLNATHTGKRWTAVDLSAVVRDSGYYEAIFQSHLAAKMVELGYPIERSERDFEIAGVSRETIEKFSRRTGLIEKMAEEHGITSPESKGQLGAKTREKKNQLVPPDELPNVWRSRLNEEEADHFDRLSRGEFVPAQPEMDVAAAVDFAKEHVFERASVVRERELLRQAMLHGIGQTSVEQIHNEVAGRDWIREGQDEQALISTREVLAEEQALLTFARSGRGKLAPLAPQYAIARNWLSDEQQTAVQGVLNSHDRLMIVSGKAGVGKTSLMKETIEAIEKTGRNVTVLAPTAEAAHGVLRGEEGFDAETLASFLMNEKSQASAAGGVVWVDEAGLLGTSDMAKLATIAQKIDARVVLSGDERQHKAVSRGTPLKLLESEAGIQPFTIQRIRRQEGDYREAVTLLSQGKVAEGFEKLDELSFIREIADDDLRYRQLAQDYADSLAPNKSSLVIAPSHLEREQVTEAIRQELKVRGTIHGPEHEMTVLQSKRLTEAQRSDSLSFAPGDVVEFVTKGKGGYKAGDRLRVAEVREGRVWAEGQNGKVPVPIESPKSFDVYREGVEHFAAGDRVRVTKNRRPSKDSSEKRLNNGSLFELTGFTKSGDLKLSNGQTIPASWGHLEHGVTVTSYASQGKTVHRVFLAQSSLSLPASSAEQAYVSASRGREQLTIYTDDKQTLRSAIGRERIVKNASELRPMVAAQSRWSERATSIRRFAENFARQQTEKLRQWLAHEQVEMAR</sequence>
<proteinExistence type="predicted"/>
<dbReference type="NCBIfam" id="NF041492">
    <property type="entry name" value="MobF"/>
    <property type="match status" value="1"/>
</dbReference>
<dbReference type="SUPFAM" id="SSF55464">
    <property type="entry name" value="Origin of replication-binding domain, RBD-like"/>
    <property type="match status" value="1"/>
</dbReference>
<dbReference type="NCBIfam" id="TIGR02686">
    <property type="entry name" value="relax_trwC"/>
    <property type="match status" value="1"/>
</dbReference>
<dbReference type="InterPro" id="IPR014862">
    <property type="entry name" value="TrwC"/>
</dbReference>
<dbReference type="Pfam" id="PF08751">
    <property type="entry name" value="TrwC"/>
    <property type="match status" value="1"/>
</dbReference>
<protein>
    <submittedName>
        <fullName evidence="3">Conjugative relaxase</fullName>
    </submittedName>
</protein>
<dbReference type="AlphaFoldDB" id="A0A368KRQ5"/>
<dbReference type="EMBL" id="QPEX01000030">
    <property type="protein sequence ID" value="RCS46481.1"/>
    <property type="molecule type" value="Genomic_DNA"/>
</dbReference>
<dbReference type="Proteomes" id="UP000253562">
    <property type="component" value="Unassembled WGS sequence"/>
</dbReference>
<evidence type="ECO:0000259" key="2">
    <source>
        <dbReference type="Pfam" id="PF08751"/>
    </source>
</evidence>
<feature type="region of interest" description="Disordered" evidence="1">
    <location>
        <begin position="246"/>
        <end position="274"/>
    </location>
</feature>
<organism evidence="3 4">
    <name type="scientific">Bremerella cremea</name>
    <dbReference type="NCBI Taxonomy" id="1031537"/>
    <lineage>
        <taxon>Bacteria</taxon>
        <taxon>Pseudomonadati</taxon>
        <taxon>Planctomycetota</taxon>
        <taxon>Planctomycetia</taxon>
        <taxon>Pirellulales</taxon>
        <taxon>Pirellulaceae</taxon>
        <taxon>Bremerella</taxon>
    </lineage>
</organism>
<dbReference type="InterPro" id="IPR014059">
    <property type="entry name" value="TraI/TrwC_relax"/>
</dbReference>
<evidence type="ECO:0000256" key="1">
    <source>
        <dbReference type="SAM" id="MobiDB-lite"/>
    </source>
</evidence>
<gene>
    <name evidence="3" type="ORF">DTL42_16115</name>
</gene>
<dbReference type="InterPro" id="IPR027417">
    <property type="entry name" value="P-loop_NTPase"/>
</dbReference>
<reference evidence="3 4" key="1">
    <citation type="submission" date="2018-07" db="EMBL/GenBank/DDBJ databases">
        <title>Comparative genomes isolates from brazilian mangrove.</title>
        <authorList>
            <person name="De Araujo J.E."/>
            <person name="Taketani R.G."/>
            <person name="Silva M.C.P."/>
            <person name="Lourenco M.V."/>
            <person name="Oliveira V.M."/>
            <person name="Andreote F.D."/>
        </authorList>
    </citation>
    <scope>NUCLEOTIDE SEQUENCE [LARGE SCALE GENOMIC DNA]</scope>
    <source>
        <strain evidence="3 4">HEX PRIS-MGV</strain>
    </source>
</reference>
<feature type="domain" description="TrwC relaxase" evidence="2">
    <location>
        <begin position="12"/>
        <end position="283"/>
    </location>
</feature>
<comment type="caution">
    <text evidence="3">The sequence shown here is derived from an EMBL/GenBank/DDBJ whole genome shotgun (WGS) entry which is preliminary data.</text>
</comment>